<sequence>MPMDNSVLGLFQPNPRTRPPLDFDVLSTIWAHVTEYPDLLSLSLTSSVFRPLAIRTMLRARPVVLRKIATILKFHDFVFSDPDARMPHIVAVVIHVTDYEYDTDPDCSEPAIQALLAILKRARCLVSLELSSSVNGSPLGYLDDPRLSAAVGELVSLRDLTICGRTQVADWQQRR</sequence>
<gene>
    <name evidence="1" type="ORF">GSI_08870</name>
</gene>
<dbReference type="EMBL" id="AYKW01000023">
    <property type="protein sequence ID" value="PIL28825.1"/>
    <property type="molecule type" value="Genomic_DNA"/>
</dbReference>
<evidence type="ECO:0008006" key="3">
    <source>
        <dbReference type="Google" id="ProtNLM"/>
    </source>
</evidence>
<protein>
    <recommendedName>
        <fullName evidence="3">F-box domain-containing protein</fullName>
    </recommendedName>
</protein>
<comment type="caution">
    <text evidence="1">The sequence shown here is derived from an EMBL/GenBank/DDBJ whole genome shotgun (WGS) entry which is preliminary data.</text>
</comment>
<proteinExistence type="predicted"/>
<name>A0A2G8S503_9APHY</name>
<accession>A0A2G8S503</accession>
<dbReference type="AlphaFoldDB" id="A0A2G8S503"/>
<dbReference type="OrthoDB" id="2748713at2759"/>
<evidence type="ECO:0000313" key="2">
    <source>
        <dbReference type="Proteomes" id="UP000230002"/>
    </source>
</evidence>
<evidence type="ECO:0000313" key="1">
    <source>
        <dbReference type="EMBL" id="PIL28825.1"/>
    </source>
</evidence>
<organism evidence="1 2">
    <name type="scientific">Ganoderma sinense ZZ0214-1</name>
    <dbReference type="NCBI Taxonomy" id="1077348"/>
    <lineage>
        <taxon>Eukaryota</taxon>
        <taxon>Fungi</taxon>
        <taxon>Dikarya</taxon>
        <taxon>Basidiomycota</taxon>
        <taxon>Agaricomycotina</taxon>
        <taxon>Agaricomycetes</taxon>
        <taxon>Polyporales</taxon>
        <taxon>Polyporaceae</taxon>
        <taxon>Ganoderma</taxon>
    </lineage>
</organism>
<dbReference type="Proteomes" id="UP000230002">
    <property type="component" value="Unassembled WGS sequence"/>
</dbReference>
<reference evidence="1 2" key="1">
    <citation type="journal article" date="2015" name="Sci. Rep.">
        <title>Chromosome-level genome map provides insights into diverse defense mechanisms in the medicinal fungus Ganoderma sinense.</title>
        <authorList>
            <person name="Zhu Y."/>
            <person name="Xu J."/>
            <person name="Sun C."/>
            <person name="Zhou S."/>
            <person name="Xu H."/>
            <person name="Nelson D.R."/>
            <person name="Qian J."/>
            <person name="Song J."/>
            <person name="Luo H."/>
            <person name="Xiang L."/>
            <person name="Li Y."/>
            <person name="Xu Z."/>
            <person name="Ji A."/>
            <person name="Wang L."/>
            <person name="Lu S."/>
            <person name="Hayward A."/>
            <person name="Sun W."/>
            <person name="Li X."/>
            <person name="Schwartz D.C."/>
            <person name="Wang Y."/>
            <person name="Chen S."/>
        </authorList>
    </citation>
    <scope>NUCLEOTIDE SEQUENCE [LARGE SCALE GENOMIC DNA]</scope>
    <source>
        <strain evidence="1 2">ZZ0214-1</strain>
    </source>
</reference>
<keyword evidence="2" id="KW-1185">Reference proteome</keyword>